<gene>
    <name evidence="1" type="ORF">HPB47_016709</name>
</gene>
<protein>
    <submittedName>
        <fullName evidence="1">Uncharacterized protein</fullName>
    </submittedName>
</protein>
<accession>A0AC60QR60</accession>
<evidence type="ECO:0000313" key="1">
    <source>
        <dbReference type="EMBL" id="KAG0439242.1"/>
    </source>
</evidence>
<proteinExistence type="predicted"/>
<comment type="caution">
    <text evidence="1">The sequence shown here is derived from an EMBL/GenBank/DDBJ whole genome shotgun (WGS) entry which is preliminary data.</text>
</comment>
<sequence length="97" mass="10251">MELPYGCAPPVGCTCTAPGLPSAMQDARLTQRQIEKVLGGRTSGSPEGGRVTAEKNSTEHGRPSRGHGHRPPKPRRKSPSTTAETPRDHAGVGDDVR</sequence>
<keyword evidence="2" id="KW-1185">Reference proteome</keyword>
<dbReference type="Proteomes" id="UP000805193">
    <property type="component" value="Unassembled WGS sequence"/>
</dbReference>
<name>A0AC60QR60_IXOPE</name>
<evidence type="ECO:0000313" key="2">
    <source>
        <dbReference type="Proteomes" id="UP000805193"/>
    </source>
</evidence>
<dbReference type="EMBL" id="JABSTQ010005472">
    <property type="protein sequence ID" value="KAG0439242.1"/>
    <property type="molecule type" value="Genomic_DNA"/>
</dbReference>
<reference evidence="1 2" key="1">
    <citation type="journal article" date="2020" name="Cell">
        <title>Large-Scale Comparative Analyses of Tick Genomes Elucidate Their Genetic Diversity and Vector Capacities.</title>
        <authorList>
            <consortium name="Tick Genome and Microbiome Consortium (TIGMIC)"/>
            <person name="Jia N."/>
            <person name="Wang J."/>
            <person name="Shi W."/>
            <person name="Du L."/>
            <person name="Sun Y."/>
            <person name="Zhan W."/>
            <person name="Jiang J.F."/>
            <person name="Wang Q."/>
            <person name="Zhang B."/>
            <person name="Ji P."/>
            <person name="Bell-Sakyi L."/>
            <person name="Cui X.M."/>
            <person name="Yuan T.T."/>
            <person name="Jiang B.G."/>
            <person name="Yang W.F."/>
            <person name="Lam T.T."/>
            <person name="Chang Q.C."/>
            <person name="Ding S.J."/>
            <person name="Wang X.J."/>
            <person name="Zhu J.G."/>
            <person name="Ruan X.D."/>
            <person name="Zhao L."/>
            <person name="Wei J.T."/>
            <person name="Ye R.Z."/>
            <person name="Que T.C."/>
            <person name="Du C.H."/>
            <person name="Zhou Y.H."/>
            <person name="Cheng J.X."/>
            <person name="Dai P.F."/>
            <person name="Guo W.B."/>
            <person name="Han X.H."/>
            <person name="Huang E.J."/>
            <person name="Li L.F."/>
            <person name="Wei W."/>
            <person name="Gao Y.C."/>
            <person name="Liu J.Z."/>
            <person name="Shao H.Z."/>
            <person name="Wang X."/>
            <person name="Wang C.C."/>
            <person name="Yang T.C."/>
            <person name="Huo Q.B."/>
            <person name="Li W."/>
            <person name="Chen H.Y."/>
            <person name="Chen S.E."/>
            <person name="Zhou L.G."/>
            <person name="Ni X.B."/>
            <person name="Tian J.H."/>
            <person name="Sheng Y."/>
            <person name="Liu T."/>
            <person name="Pan Y.S."/>
            <person name="Xia L.Y."/>
            <person name="Li J."/>
            <person name="Zhao F."/>
            <person name="Cao W.C."/>
        </authorList>
    </citation>
    <scope>NUCLEOTIDE SEQUENCE [LARGE SCALE GENOMIC DNA]</scope>
    <source>
        <strain evidence="1">Iper-2018</strain>
    </source>
</reference>
<organism evidence="1 2">
    <name type="scientific">Ixodes persulcatus</name>
    <name type="common">Taiga tick</name>
    <dbReference type="NCBI Taxonomy" id="34615"/>
    <lineage>
        <taxon>Eukaryota</taxon>
        <taxon>Metazoa</taxon>
        <taxon>Ecdysozoa</taxon>
        <taxon>Arthropoda</taxon>
        <taxon>Chelicerata</taxon>
        <taxon>Arachnida</taxon>
        <taxon>Acari</taxon>
        <taxon>Parasitiformes</taxon>
        <taxon>Ixodida</taxon>
        <taxon>Ixodoidea</taxon>
        <taxon>Ixodidae</taxon>
        <taxon>Ixodinae</taxon>
        <taxon>Ixodes</taxon>
    </lineage>
</organism>